<evidence type="ECO:0000313" key="2">
    <source>
        <dbReference type="EMBL" id="KAK4824262.1"/>
    </source>
</evidence>
<feature type="region of interest" description="Disordered" evidence="1">
    <location>
        <begin position="143"/>
        <end position="186"/>
    </location>
</feature>
<feature type="region of interest" description="Disordered" evidence="1">
    <location>
        <begin position="102"/>
        <end position="126"/>
    </location>
</feature>
<sequence length="232" mass="25344">MKPPFRPAFLPAFGPYAKANMDMQDNDSVELETRFSTLAACRGEGEGCWDLPGEWGQLLPTAHRGCHSSCPLPTATEVAAEKPVEELERHHVEQDTLCSRAAGGVGSRHTASINRGGREGVLGSREERAQYDPKQKALELAKTAPESEGTTGMGLGKPKPNWSGSWRGMSKATEGLLPGESKEDVPLAEEDQVREYFSKLDIDKSIGLDGRHPQVLRELADVFMRSLLIIFA</sequence>
<evidence type="ECO:0000256" key="1">
    <source>
        <dbReference type="SAM" id="MobiDB-lite"/>
    </source>
</evidence>
<reference evidence="2 3" key="1">
    <citation type="journal article" date="2023" name="J. Hered.">
        <title>Chromosome-level genome of the wood stork (Mycteria americana) provides insight into avian chromosome evolution.</title>
        <authorList>
            <person name="Flamio R. Jr."/>
            <person name="Ramstad K.M."/>
        </authorList>
    </citation>
    <scope>NUCLEOTIDE SEQUENCE [LARGE SCALE GENOMIC DNA]</scope>
    <source>
        <strain evidence="2">JAX WOST 10</strain>
    </source>
</reference>
<dbReference type="Proteomes" id="UP001333110">
    <property type="component" value="Unassembled WGS sequence"/>
</dbReference>
<proteinExistence type="predicted"/>
<gene>
    <name evidence="2" type="ORF">QYF61_012528</name>
</gene>
<evidence type="ECO:0000313" key="3">
    <source>
        <dbReference type="Proteomes" id="UP001333110"/>
    </source>
</evidence>
<accession>A0AAN7NFH8</accession>
<keyword evidence="3" id="KW-1185">Reference proteome</keyword>
<name>A0AAN7NFH8_MYCAM</name>
<protein>
    <submittedName>
        <fullName evidence="2">Uncharacterized protein</fullName>
    </submittedName>
</protein>
<dbReference type="EMBL" id="JAUNZN010000003">
    <property type="protein sequence ID" value="KAK4824262.1"/>
    <property type="molecule type" value="Genomic_DNA"/>
</dbReference>
<organism evidence="2 3">
    <name type="scientific">Mycteria americana</name>
    <name type="common">Wood stork</name>
    <dbReference type="NCBI Taxonomy" id="33587"/>
    <lineage>
        <taxon>Eukaryota</taxon>
        <taxon>Metazoa</taxon>
        <taxon>Chordata</taxon>
        <taxon>Craniata</taxon>
        <taxon>Vertebrata</taxon>
        <taxon>Euteleostomi</taxon>
        <taxon>Archelosauria</taxon>
        <taxon>Archosauria</taxon>
        <taxon>Dinosauria</taxon>
        <taxon>Saurischia</taxon>
        <taxon>Theropoda</taxon>
        <taxon>Coelurosauria</taxon>
        <taxon>Aves</taxon>
        <taxon>Neognathae</taxon>
        <taxon>Neoaves</taxon>
        <taxon>Aequornithes</taxon>
        <taxon>Ciconiiformes</taxon>
        <taxon>Ciconiidae</taxon>
        <taxon>Mycteria</taxon>
    </lineage>
</organism>
<comment type="caution">
    <text evidence="2">The sequence shown here is derived from an EMBL/GenBank/DDBJ whole genome shotgun (WGS) entry which is preliminary data.</text>
</comment>
<dbReference type="AlphaFoldDB" id="A0AAN7NFH8"/>